<organism evidence="1 2">
    <name type="scientific">Kipferlia bialata</name>
    <dbReference type="NCBI Taxonomy" id="797122"/>
    <lineage>
        <taxon>Eukaryota</taxon>
        <taxon>Metamonada</taxon>
        <taxon>Carpediemonas-like organisms</taxon>
        <taxon>Kipferlia</taxon>
    </lineage>
</organism>
<dbReference type="Proteomes" id="UP000265618">
    <property type="component" value="Unassembled WGS sequence"/>
</dbReference>
<sequence>VRRDAMLKERVAASSTQWAQLANIQASAAKKSAEAKEIAAKKRA</sequence>
<keyword evidence="2" id="KW-1185">Reference proteome</keyword>
<dbReference type="AlphaFoldDB" id="A0A391NV45"/>
<proteinExistence type="predicted"/>
<feature type="non-terminal residue" evidence="1">
    <location>
        <position position="1"/>
    </location>
</feature>
<feature type="non-terminal residue" evidence="1">
    <location>
        <position position="44"/>
    </location>
</feature>
<protein>
    <submittedName>
        <fullName evidence="1">Uncharacterized protein</fullName>
    </submittedName>
</protein>
<evidence type="ECO:0000313" key="1">
    <source>
        <dbReference type="EMBL" id="GCA65035.1"/>
    </source>
</evidence>
<comment type="caution">
    <text evidence="1">The sequence shown here is derived from an EMBL/GenBank/DDBJ whole genome shotgun (WGS) entry which is preliminary data.</text>
</comment>
<gene>
    <name evidence="1" type="ORF">KIPB_016076</name>
</gene>
<evidence type="ECO:0000313" key="2">
    <source>
        <dbReference type="Proteomes" id="UP000265618"/>
    </source>
</evidence>
<name>A0A391NV45_9EUKA</name>
<dbReference type="EMBL" id="BDIP01009514">
    <property type="protein sequence ID" value="GCA65035.1"/>
    <property type="molecule type" value="Genomic_DNA"/>
</dbReference>
<accession>A0A391NV45</accession>
<reference evidence="1 2" key="1">
    <citation type="journal article" date="2018" name="PLoS ONE">
        <title>The draft genome of Kipferlia bialata reveals reductive genome evolution in fornicate parasites.</title>
        <authorList>
            <person name="Tanifuji G."/>
            <person name="Takabayashi S."/>
            <person name="Kume K."/>
            <person name="Takagi M."/>
            <person name="Nakayama T."/>
            <person name="Kamikawa R."/>
            <person name="Inagaki Y."/>
            <person name="Hashimoto T."/>
        </authorList>
    </citation>
    <scope>NUCLEOTIDE SEQUENCE [LARGE SCALE GENOMIC DNA]</scope>
    <source>
        <strain evidence="1">NY0173</strain>
    </source>
</reference>